<evidence type="ECO:0000313" key="4">
    <source>
        <dbReference type="EMBL" id="UDL16089.1"/>
    </source>
</evidence>
<feature type="region of interest" description="Disordered" evidence="1">
    <location>
        <begin position="48"/>
        <end position="72"/>
    </location>
</feature>
<dbReference type="KEGG" id="vg:80019980"/>
<dbReference type="Proteomes" id="UP000827768">
    <property type="component" value="Segment"/>
</dbReference>
<feature type="compositionally biased region" description="Basic and acidic residues" evidence="1">
    <location>
        <begin position="52"/>
        <end position="66"/>
    </location>
</feature>
<dbReference type="RefSeq" id="YP_010755329.1">
    <property type="nucleotide sequence ID" value="NC_073468.1"/>
</dbReference>
<gene>
    <name evidence="4" type="primary">339</name>
    <name evidence="3" type="synonym">38</name>
    <name evidence="4" type="ORF">SEA_PUMPERNICKEL_339</name>
    <name evidence="3" type="ORF">SEA_PUMPERNICKEL_38</name>
</gene>
<proteinExistence type="predicted"/>
<sequence>MELPIILGLGAFLLLLGIAALLAMSTRREIKNDPITESVIIRATTETIATADARESTPNKDRDHETPSANSE</sequence>
<feature type="transmembrane region" description="Helical" evidence="2">
    <location>
        <begin position="6"/>
        <end position="24"/>
    </location>
</feature>
<keyword evidence="2" id="KW-0472">Membrane</keyword>
<dbReference type="EMBL" id="OK040790">
    <property type="protein sequence ID" value="UDL15829.1"/>
    <property type="molecule type" value="Genomic_DNA"/>
</dbReference>
<evidence type="ECO:0000313" key="5">
    <source>
        <dbReference type="Proteomes" id="UP000827768"/>
    </source>
</evidence>
<accession>A0AAE8Y7F1</accession>
<dbReference type="GeneID" id="80019980"/>
<evidence type="ECO:0000313" key="3">
    <source>
        <dbReference type="EMBL" id="UDL15829.1"/>
    </source>
</evidence>
<keyword evidence="5" id="KW-1185">Reference proteome</keyword>
<dbReference type="EMBL" id="OK040790">
    <property type="protein sequence ID" value="UDL16089.1"/>
    <property type="molecule type" value="Genomic_DNA"/>
</dbReference>
<evidence type="ECO:0000256" key="1">
    <source>
        <dbReference type="SAM" id="MobiDB-lite"/>
    </source>
</evidence>
<keyword evidence="2" id="KW-1133">Transmembrane helix</keyword>
<keyword evidence="2" id="KW-0812">Transmembrane</keyword>
<reference evidence="4" key="1">
    <citation type="submission" date="2021-09" db="EMBL/GenBank/DDBJ databases">
        <authorList>
            <person name="Andersen S.H."/>
            <person name="Beall E.A."/>
            <person name="Cappelle B."/>
            <person name="Falteisek K.J."/>
            <person name="Fenske B.A."/>
            <person name="Gansluckner N.W."/>
            <person name="Gilbertson S.M."/>
            <person name="Krings K.J."/>
            <person name="Mobeck M."/>
            <person name="Odeku J.O."/>
            <person name="Poncelet M.E."/>
            <person name="Rohr J.R."/>
            <person name="Rolands L."/>
            <person name="Whipple C.D."/>
            <person name="Whipple E.M."/>
            <person name="Spring A.M."/>
            <person name="Klyczek K."/>
            <person name="Garlena R.A."/>
            <person name="Russell D.A."/>
            <person name="Pope W.H."/>
            <person name="Jacobs-Sera D."/>
            <person name="Hatfull G.F."/>
        </authorList>
    </citation>
    <scope>NUCLEOTIDE SEQUENCE</scope>
</reference>
<name>A0AAE8Y7F1_9CAUD</name>
<protein>
    <submittedName>
        <fullName evidence="4">Membrane protein</fullName>
    </submittedName>
</protein>
<evidence type="ECO:0000256" key="2">
    <source>
        <dbReference type="SAM" id="Phobius"/>
    </source>
</evidence>
<organism evidence="4 5">
    <name type="scientific">Microbacterium phage Pumpernickel</name>
    <dbReference type="NCBI Taxonomy" id="2885983"/>
    <lineage>
        <taxon>Viruses</taxon>
        <taxon>Duplodnaviria</taxon>
        <taxon>Heunggongvirae</taxon>
        <taxon>Uroviricota</taxon>
        <taxon>Caudoviricetes</taxon>
        <taxon>Pumpernickelvirus</taxon>
        <taxon>Pumpernickelvirus pumpernickel</taxon>
    </lineage>
</organism>